<evidence type="ECO:0000313" key="9">
    <source>
        <dbReference type="EMBL" id="SIT50191.1"/>
    </source>
</evidence>
<dbReference type="Pfam" id="PF00535">
    <property type="entry name" value="Glycos_transf_2"/>
    <property type="match status" value="1"/>
</dbReference>
<keyword evidence="2" id="KW-0328">Glycosyltransferase</keyword>
<organism evidence="9 10">
    <name type="scientific">Paraburkholderia piptadeniae</name>
    <dbReference type="NCBI Taxonomy" id="1701573"/>
    <lineage>
        <taxon>Bacteria</taxon>
        <taxon>Pseudomonadati</taxon>
        <taxon>Pseudomonadota</taxon>
        <taxon>Betaproteobacteria</taxon>
        <taxon>Burkholderiales</taxon>
        <taxon>Burkholderiaceae</taxon>
        <taxon>Paraburkholderia</taxon>
    </lineage>
</organism>
<dbReference type="AlphaFoldDB" id="A0A1N7SRV3"/>
<dbReference type="EMBL" id="CYGY02000075">
    <property type="protein sequence ID" value="SIT50191.1"/>
    <property type="molecule type" value="Genomic_DNA"/>
</dbReference>
<accession>A0A1N7SRV3</accession>
<sequence>MSASVASSFRAIRDIRTRCGLGLLSAPGDVLVSLDADLQVDLDAIPRMLAAHRSGAEIVYGVRSRRDTDTFFKRVTAQSHYRLLRRLGVEALPDHADFRLMSRRVLEALRDFREVILFLRGIIPLLGFRTAIVEYERHAQLCWREQVPADQDARACVRRYRVVFIEAAAVEYLRWSDPVDGISRHIGLWALFARLFTDLTVPGWASTVMPICFLCGLQMLFLGVIGGYVAKIYSETKQRPRFIVEKALSILLRDATKRFGTSVVPCSEFRRGQFLK</sequence>
<dbReference type="SUPFAM" id="SSF53448">
    <property type="entry name" value="Nucleotide-diphospho-sugar transferases"/>
    <property type="match status" value="1"/>
</dbReference>
<evidence type="ECO:0000259" key="8">
    <source>
        <dbReference type="Pfam" id="PF00535"/>
    </source>
</evidence>
<keyword evidence="6 7" id="KW-0472">Membrane</keyword>
<comment type="caution">
    <text evidence="9">The sequence shown here is derived from an EMBL/GenBank/DDBJ whole genome shotgun (WGS) entry which is preliminary data.</text>
</comment>
<dbReference type="PANTHER" id="PTHR48090:SF1">
    <property type="entry name" value="PROPHAGE BACTOPRENOL GLUCOSYL TRANSFERASE HOMOLOG"/>
    <property type="match status" value="1"/>
</dbReference>
<keyword evidence="4 7" id="KW-0812">Transmembrane</keyword>
<reference evidence="9" key="1">
    <citation type="submission" date="2016-12" db="EMBL/GenBank/DDBJ databases">
        <authorList>
            <person name="Moulin L."/>
        </authorList>
    </citation>
    <scope>NUCLEOTIDE SEQUENCE [LARGE SCALE GENOMIC DNA]</scope>
    <source>
        <strain evidence="9">STM 7183</strain>
    </source>
</reference>
<gene>
    <name evidence="9" type="ORF">BN2476_750134</name>
</gene>
<comment type="subcellular location">
    <subcellularLocation>
        <location evidence="1">Membrane</location>
        <topology evidence="1">Multi-pass membrane protein</topology>
    </subcellularLocation>
</comment>
<feature type="domain" description="Glycosyltransferase 2-like" evidence="8">
    <location>
        <begin position="22"/>
        <end position="109"/>
    </location>
</feature>
<proteinExistence type="predicted"/>
<protein>
    <submittedName>
        <fullName evidence="9">Putative glycosyltransferase</fullName>
        <ecNumber evidence="9">2.-.-.-</ecNumber>
    </submittedName>
</protein>
<name>A0A1N7SRV3_9BURK</name>
<dbReference type="RefSeq" id="WP_268957992.1">
    <property type="nucleotide sequence ID" value="NZ_CYGY02000075.1"/>
</dbReference>
<dbReference type="InterPro" id="IPR029044">
    <property type="entry name" value="Nucleotide-diphossugar_trans"/>
</dbReference>
<evidence type="ECO:0000256" key="1">
    <source>
        <dbReference type="ARBA" id="ARBA00004141"/>
    </source>
</evidence>
<dbReference type="PANTHER" id="PTHR48090">
    <property type="entry name" value="UNDECAPRENYL-PHOSPHATE 4-DEOXY-4-FORMAMIDO-L-ARABINOSE TRANSFERASE-RELATED"/>
    <property type="match status" value="1"/>
</dbReference>
<keyword evidence="3 9" id="KW-0808">Transferase</keyword>
<dbReference type="GO" id="GO:0016757">
    <property type="term" value="F:glycosyltransferase activity"/>
    <property type="evidence" value="ECO:0007669"/>
    <property type="project" value="UniProtKB-KW"/>
</dbReference>
<evidence type="ECO:0000256" key="5">
    <source>
        <dbReference type="ARBA" id="ARBA00022989"/>
    </source>
</evidence>
<dbReference type="InterPro" id="IPR050256">
    <property type="entry name" value="Glycosyltransferase_2"/>
</dbReference>
<dbReference type="GO" id="GO:0005886">
    <property type="term" value="C:plasma membrane"/>
    <property type="evidence" value="ECO:0007669"/>
    <property type="project" value="TreeGrafter"/>
</dbReference>
<dbReference type="Proteomes" id="UP000195569">
    <property type="component" value="Unassembled WGS sequence"/>
</dbReference>
<evidence type="ECO:0000313" key="10">
    <source>
        <dbReference type="Proteomes" id="UP000195569"/>
    </source>
</evidence>
<dbReference type="InterPro" id="IPR001173">
    <property type="entry name" value="Glyco_trans_2-like"/>
</dbReference>
<dbReference type="Gene3D" id="3.90.550.10">
    <property type="entry name" value="Spore Coat Polysaccharide Biosynthesis Protein SpsA, Chain A"/>
    <property type="match status" value="1"/>
</dbReference>
<evidence type="ECO:0000256" key="4">
    <source>
        <dbReference type="ARBA" id="ARBA00022692"/>
    </source>
</evidence>
<keyword evidence="5 7" id="KW-1133">Transmembrane helix</keyword>
<evidence type="ECO:0000256" key="7">
    <source>
        <dbReference type="SAM" id="Phobius"/>
    </source>
</evidence>
<evidence type="ECO:0000256" key="3">
    <source>
        <dbReference type="ARBA" id="ARBA00022679"/>
    </source>
</evidence>
<evidence type="ECO:0000256" key="6">
    <source>
        <dbReference type="ARBA" id="ARBA00023136"/>
    </source>
</evidence>
<dbReference type="EC" id="2.-.-.-" evidence="9"/>
<evidence type="ECO:0000256" key="2">
    <source>
        <dbReference type="ARBA" id="ARBA00022676"/>
    </source>
</evidence>
<feature type="transmembrane region" description="Helical" evidence="7">
    <location>
        <begin position="208"/>
        <end position="230"/>
    </location>
</feature>
<keyword evidence="10" id="KW-1185">Reference proteome</keyword>